<comment type="caution">
    <text evidence="3">The sequence shown here is derived from an EMBL/GenBank/DDBJ whole genome shotgun (WGS) entry which is preliminary data.</text>
</comment>
<dbReference type="PANTHER" id="PTHR34383">
    <property type="entry name" value="POLYPHOSPHATE:AMP PHOSPHOTRANSFERASE-RELATED"/>
    <property type="match status" value="1"/>
</dbReference>
<evidence type="ECO:0000256" key="1">
    <source>
        <dbReference type="SAM" id="MobiDB-lite"/>
    </source>
</evidence>
<feature type="region of interest" description="Disordered" evidence="1">
    <location>
        <begin position="298"/>
        <end position="330"/>
    </location>
</feature>
<name>A0A401Z1V2_9ACTN</name>
<sequence length="330" mass="38479">MSDERAERIARFIEPLRVKPGTEVRLERDFDPRYKAGLKKRDGIELLRTGVSLPAEYQQRLAAQDTYGVLLCLQALDSGGKDGTIRHVMSGVNPQGVRVSSFKVPSAEELEHDYLWRYARRLPGRGEIAIFNRSHYEEVLVVRVHPEILRRQKLPDDASGRDLWDRRYREINRWERYLTDNGFKVVKIFLNLSKEEQRVRFLKRIDLPEKNRKFSAADVRERRRWDDYQHAFSEMLSATSTKWAPWYVVPADRKWFERICAAAILAHTLIDIDPRYPDVGKKARKELLVTKRDLEREAPAGASADPYAERHPSAVRAGGRKDRSTRKKRG</sequence>
<organism evidence="3 4">
    <name type="scientific">Embleya hyalina</name>
    <dbReference type="NCBI Taxonomy" id="516124"/>
    <lineage>
        <taxon>Bacteria</taxon>
        <taxon>Bacillati</taxon>
        <taxon>Actinomycetota</taxon>
        <taxon>Actinomycetes</taxon>
        <taxon>Kitasatosporales</taxon>
        <taxon>Streptomycetaceae</taxon>
        <taxon>Embleya</taxon>
    </lineage>
</organism>
<dbReference type="RefSeq" id="WP_126642467.1">
    <property type="nucleotide sequence ID" value="NZ_BIFH01000042.1"/>
</dbReference>
<protein>
    <recommendedName>
        <fullName evidence="2">Polyphosphate kinase-2-related domain-containing protein</fullName>
    </recommendedName>
</protein>
<dbReference type="GO" id="GO:0016776">
    <property type="term" value="F:phosphotransferase activity, phosphate group as acceptor"/>
    <property type="evidence" value="ECO:0007669"/>
    <property type="project" value="InterPro"/>
</dbReference>
<dbReference type="AlphaFoldDB" id="A0A401Z1V2"/>
<dbReference type="Proteomes" id="UP000286931">
    <property type="component" value="Unassembled WGS sequence"/>
</dbReference>
<accession>A0A401Z1V2</accession>
<dbReference type="InterPro" id="IPR022300">
    <property type="entry name" value="PPK2-rel_1"/>
</dbReference>
<gene>
    <name evidence="3" type="ORF">EHYA_08492</name>
</gene>
<dbReference type="InterPro" id="IPR027417">
    <property type="entry name" value="P-loop_NTPase"/>
</dbReference>
<proteinExistence type="predicted"/>
<dbReference type="GO" id="GO:0006797">
    <property type="term" value="P:polyphosphate metabolic process"/>
    <property type="evidence" value="ECO:0007669"/>
    <property type="project" value="InterPro"/>
</dbReference>
<evidence type="ECO:0000313" key="4">
    <source>
        <dbReference type="Proteomes" id="UP000286931"/>
    </source>
</evidence>
<dbReference type="InterPro" id="IPR022488">
    <property type="entry name" value="PPK2-related"/>
</dbReference>
<dbReference type="NCBIfam" id="TIGR03709">
    <property type="entry name" value="PPK2_rel_1"/>
    <property type="match status" value="1"/>
</dbReference>
<dbReference type="PANTHER" id="PTHR34383:SF3">
    <property type="entry name" value="POLYPHOSPHATE:AMP PHOSPHOTRANSFERASE"/>
    <property type="match status" value="1"/>
</dbReference>
<evidence type="ECO:0000259" key="2">
    <source>
        <dbReference type="Pfam" id="PF03976"/>
    </source>
</evidence>
<reference evidence="3 4" key="1">
    <citation type="submission" date="2018-12" db="EMBL/GenBank/DDBJ databases">
        <title>Draft genome sequence of Embleya hyalina NBRC 13850T.</title>
        <authorList>
            <person name="Komaki H."/>
            <person name="Hosoyama A."/>
            <person name="Kimura A."/>
            <person name="Ichikawa N."/>
            <person name="Tamura T."/>
        </authorList>
    </citation>
    <scope>NUCLEOTIDE SEQUENCE [LARGE SCALE GENOMIC DNA]</scope>
    <source>
        <strain evidence="3 4">NBRC 13850</strain>
    </source>
</reference>
<dbReference type="OrthoDB" id="9775224at2"/>
<keyword evidence="4" id="KW-1185">Reference proteome</keyword>
<feature type="domain" description="Polyphosphate kinase-2-related" evidence="2">
    <location>
        <begin position="56"/>
        <end position="269"/>
    </location>
</feature>
<dbReference type="Pfam" id="PF03976">
    <property type="entry name" value="PPK2"/>
    <property type="match status" value="1"/>
</dbReference>
<dbReference type="Gene3D" id="3.40.50.300">
    <property type="entry name" value="P-loop containing nucleotide triphosphate hydrolases"/>
    <property type="match status" value="1"/>
</dbReference>
<dbReference type="SUPFAM" id="SSF52540">
    <property type="entry name" value="P-loop containing nucleoside triphosphate hydrolases"/>
    <property type="match status" value="1"/>
</dbReference>
<dbReference type="EMBL" id="BIFH01000042">
    <property type="protein sequence ID" value="GCE00766.1"/>
    <property type="molecule type" value="Genomic_DNA"/>
</dbReference>
<evidence type="ECO:0000313" key="3">
    <source>
        <dbReference type="EMBL" id="GCE00766.1"/>
    </source>
</evidence>